<organism evidence="4">
    <name type="scientific">hydrothermal vent metagenome</name>
    <dbReference type="NCBI Taxonomy" id="652676"/>
    <lineage>
        <taxon>unclassified sequences</taxon>
        <taxon>metagenomes</taxon>
        <taxon>ecological metagenomes</taxon>
    </lineage>
</organism>
<comment type="similarity">
    <text evidence="1">Belongs to the universal ribosomal protein uL10 family.</text>
</comment>
<evidence type="ECO:0000256" key="1">
    <source>
        <dbReference type="ARBA" id="ARBA00008889"/>
    </source>
</evidence>
<keyword evidence="3" id="KW-0687">Ribonucleoprotein</keyword>
<dbReference type="InterPro" id="IPR022973">
    <property type="entry name" value="Ribosomal_uL10_bac"/>
</dbReference>
<dbReference type="GO" id="GO:1990904">
    <property type="term" value="C:ribonucleoprotein complex"/>
    <property type="evidence" value="ECO:0007669"/>
    <property type="project" value="UniProtKB-KW"/>
</dbReference>
<name>A0A3B1D4F2_9ZZZZ</name>
<dbReference type="InterPro" id="IPR047865">
    <property type="entry name" value="Ribosomal_uL10_bac_type"/>
</dbReference>
<dbReference type="Pfam" id="PF00466">
    <property type="entry name" value="Ribosomal_L10"/>
    <property type="match status" value="1"/>
</dbReference>
<evidence type="ECO:0000313" key="4">
    <source>
        <dbReference type="EMBL" id="VAX30858.1"/>
    </source>
</evidence>
<gene>
    <name evidence="4" type="ORF">MNBD_NITROSPINAE05-699</name>
</gene>
<dbReference type="GO" id="GO:0005840">
    <property type="term" value="C:ribosome"/>
    <property type="evidence" value="ECO:0007669"/>
    <property type="project" value="UniProtKB-KW"/>
</dbReference>
<dbReference type="Gene3D" id="6.10.250.290">
    <property type="match status" value="1"/>
</dbReference>
<dbReference type="Gene3D" id="3.30.70.1730">
    <property type="match status" value="1"/>
</dbReference>
<dbReference type="SUPFAM" id="SSF160369">
    <property type="entry name" value="Ribosomal protein L10-like"/>
    <property type="match status" value="1"/>
</dbReference>
<dbReference type="NCBIfam" id="NF000955">
    <property type="entry name" value="PRK00099.1-1"/>
    <property type="match status" value="1"/>
</dbReference>
<dbReference type="PANTHER" id="PTHR11560">
    <property type="entry name" value="39S RIBOSOMAL PROTEIN L10, MITOCHONDRIAL"/>
    <property type="match status" value="1"/>
</dbReference>
<dbReference type="InterPro" id="IPR043141">
    <property type="entry name" value="Ribosomal_uL10-like_sf"/>
</dbReference>
<proteinExistence type="inferred from homology"/>
<evidence type="ECO:0000256" key="2">
    <source>
        <dbReference type="ARBA" id="ARBA00022980"/>
    </source>
</evidence>
<dbReference type="AlphaFoldDB" id="A0A3B1D4F2"/>
<dbReference type="HAMAP" id="MF_00362">
    <property type="entry name" value="Ribosomal_uL10"/>
    <property type="match status" value="1"/>
</dbReference>
<keyword evidence="2 4" id="KW-0689">Ribosomal protein</keyword>
<dbReference type="EMBL" id="UOGG01000131">
    <property type="protein sequence ID" value="VAX30858.1"/>
    <property type="molecule type" value="Genomic_DNA"/>
</dbReference>
<accession>A0A3B1D4F2</accession>
<dbReference type="CDD" id="cd05797">
    <property type="entry name" value="Ribosomal_L10"/>
    <property type="match status" value="1"/>
</dbReference>
<reference evidence="4" key="1">
    <citation type="submission" date="2018-06" db="EMBL/GenBank/DDBJ databases">
        <authorList>
            <person name="Zhirakovskaya E."/>
        </authorList>
    </citation>
    <scope>NUCLEOTIDE SEQUENCE</scope>
</reference>
<sequence length="176" mass="18718">MPNPVKQEAVKELNEVFQKATSAILANYQGIEATAITEMRASMRNQSVEFRVVKNTLAKLAAKNTPFEVLDASFTGPVSVLLSFDDPIAPAKALAAQRKIDAKKTPKVICGLVEGKMITAEGVAALADLPSRDALLGQMLSVFQGPTTNFVGVFSSLLRKLVGTLDAVREKKASGG</sequence>
<dbReference type="InterPro" id="IPR001790">
    <property type="entry name" value="Ribosomal_uL10"/>
</dbReference>
<protein>
    <submittedName>
        <fullName evidence="4">LSU ribosomal protein L10p (P0)</fullName>
    </submittedName>
</protein>
<evidence type="ECO:0000256" key="3">
    <source>
        <dbReference type="ARBA" id="ARBA00023274"/>
    </source>
</evidence>